<name>B9W7K7_CANDC</name>
<evidence type="ECO:0000313" key="5">
    <source>
        <dbReference type="EMBL" id="CAX44668.1"/>
    </source>
</evidence>
<dbReference type="eggNOG" id="ENOG502RBAK">
    <property type="taxonomic scope" value="Eukaryota"/>
</dbReference>
<gene>
    <name evidence="4" type="ordered locus">Cd36_04080</name>
    <name evidence="5" type="ORF">CD36_04080</name>
</gene>
<dbReference type="Proteomes" id="UP000002605">
    <property type="component" value="Chromosome 1"/>
</dbReference>
<dbReference type="PROSITE" id="PS50157">
    <property type="entry name" value="ZINC_FINGER_C2H2_2"/>
    <property type="match status" value="1"/>
</dbReference>
<accession>B9W7K7</accession>
<organism evidence="5 6">
    <name type="scientific">Candida dubliniensis (strain CD36 / ATCC MYA-646 / CBS 7987 / NCPF 3949 / NRRL Y-17841)</name>
    <name type="common">Yeast</name>
    <dbReference type="NCBI Taxonomy" id="573826"/>
    <lineage>
        <taxon>Eukaryota</taxon>
        <taxon>Fungi</taxon>
        <taxon>Dikarya</taxon>
        <taxon>Ascomycota</taxon>
        <taxon>Saccharomycotina</taxon>
        <taxon>Pichiomycetes</taxon>
        <taxon>Debaryomycetaceae</taxon>
        <taxon>Candida/Lodderomyces clade</taxon>
        <taxon>Candida</taxon>
    </lineage>
</organism>
<feature type="region of interest" description="Disordered" evidence="2">
    <location>
        <begin position="396"/>
        <end position="443"/>
    </location>
</feature>
<feature type="region of interest" description="Disordered" evidence="2">
    <location>
        <begin position="331"/>
        <end position="382"/>
    </location>
</feature>
<dbReference type="InterPro" id="IPR013087">
    <property type="entry name" value="Znf_C2H2_type"/>
</dbReference>
<dbReference type="GeneID" id="8044615"/>
<dbReference type="KEGG" id="cdu:CD36_04080"/>
<keyword evidence="1" id="KW-0863">Zinc-finger</keyword>
<dbReference type="GO" id="GO:0008270">
    <property type="term" value="F:zinc ion binding"/>
    <property type="evidence" value="ECO:0007669"/>
    <property type="project" value="UniProtKB-KW"/>
</dbReference>
<keyword evidence="1" id="KW-0479">Metal-binding</keyword>
<feature type="compositionally biased region" description="Low complexity" evidence="2">
    <location>
        <begin position="158"/>
        <end position="181"/>
    </location>
</feature>
<feature type="compositionally biased region" description="Polar residues" evidence="2">
    <location>
        <begin position="331"/>
        <end position="360"/>
    </location>
</feature>
<sequence length="544" mass="60885">MTSLAILPQLKRTITDIMDEELYQSPSSPNSMTSFPSGTANLMSNTNHNTFNQYNNTPFNMNSNMNYNHASNRNSINSSPNLSATTFNNANNLGNVLNIPDSFLEQLASQDYIDHLKSQQQQDQAFENADDIYVQQVHENPVNPFNDYGNPDSFIRAQEQQSQLPHPQQPISQQEQQRQQQANKTPLPQAFPTRRRRKITLLNDIGGIGGSSNRKKHFDEDYLLYNPDISPGHIVTDCSLDSSLVIPPNSNELFLTESESPEFANDIIPGYENDYLFLDDDDEQIEEDVSDDEGDNYFQVDEDFDDYLMNNNGFDGYPTFNNYEGPGDNISITNGLNTESNNNIDETISDVNSNSESETVFDQPKEVSPAAISPASQDQDSDDMMIDMEDENQIAGATAGEEEEVNKKHSKTGKKESKSPKENLSTTKSKKHSHGISGAEITLNNPNHQCNLINPSTGEPCNKQFSRPYDLIRHQDTIHASMKKIFRCVICEGRLNGGPGNGKEKTFSRGDALSRHIKIKHGLVGQEALDLINEAKENVEYIPV</sequence>
<keyword evidence="1" id="KW-0862">Zinc</keyword>
<keyword evidence="6" id="KW-1185">Reference proteome</keyword>
<feature type="region of interest" description="Disordered" evidence="2">
    <location>
        <begin position="158"/>
        <end position="196"/>
    </location>
</feature>
<evidence type="ECO:0000259" key="3">
    <source>
        <dbReference type="PROSITE" id="PS50157"/>
    </source>
</evidence>
<proteinExistence type="predicted"/>
<dbReference type="AlphaFoldDB" id="B9W7K7"/>
<dbReference type="RefSeq" id="XP_002417078.1">
    <property type="nucleotide sequence ID" value="XM_002417033.1"/>
</dbReference>
<dbReference type="HOGENOM" id="CLU_024993_0_0_1"/>
<evidence type="ECO:0000256" key="2">
    <source>
        <dbReference type="SAM" id="MobiDB-lite"/>
    </source>
</evidence>
<dbReference type="EMBL" id="FM992688">
    <property type="protein sequence ID" value="CAX44668.1"/>
    <property type="molecule type" value="Genomic_DNA"/>
</dbReference>
<evidence type="ECO:0000256" key="1">
    <source>
        <dbReference type="PROSITE-ProRule" id="PRU00042"/>
    </source>
</evidence>
<dbReference type="CGD" id="CAL0000168169">
    <property type="gene designation" value="Cd36_04080"/>
</dbReference>
<evidence type="ECO:0000313" key="4">
    <source>
        <dbReference type="CGD" id="CAL0000168169"/>
    </source>
</evidence>
<protein>
    <recommendedName>
        <fullName evidence="3">C2H2-type domain-containing protein</fullName>
    </recommendedName>
</protein>
<reference evidence="5 6" key="1">
    <citation type="journal article" date="2009" name="Genome Res.">
        <title>Comparative genomics of the fungal pathogens Candida dubliniensis and Candida albicans.</title>
        <authorList>
            <person name="Jackson A.P."/>
            <person name="Gamble J.A."/>
            <person name="Yeomans T."/>
            <person name="Moran G.P."/>
            <person name="Saunders D."/>
            <person name="Harris D."/>
            <person name="Aslett M."/>
            <person name="Barrell J.F."/>
            <person name="Butler G."/>
            <person name="Citiulo F."/>
            <person name="Coleman D.C."/>
            <person name="de Groot P.W.J."/>
            <person name="Goodwin T.J."/>
            <person name="Quail M.A."/>
            <person name="McQuillan J."/>
            <person name="Munro C.A."/>
            <person name="Pain A."/>
            <person name="Poulter R.T."/>
            <person name="Rajandream M.A."/>
            <person name="Renauld H."/>
            <person name="Spiering M.J."/>
            <person name="Tivey A."/>
            <person name="Gow N.A.R."/>
            <person name="Barrell B."/>
            <person name="Sullivan D.J."/>
            <person name="Berriman M."/>
        </authorList>
    </citation>
    <scope>NUCLEOTIDE SEQUENCE [LARGE SCALE GENOMIC DNA]</scope>
    <source>
        <strain evidence="6">CD36 / ATCC MYA-646 / CBS 7987 / NCPF 3949 / NRRL Y-17841</strain>
    </source>
</reference>
<dbReference type="OrthoDB" id="7295497at2759"/>
<dbReference type="Gene3D" id="3.30.160.60">
    <property type="entry name" value="Classic Zinc Finger"/>
    <property type="match status" value="1"/>
</dbReference>
<evidence type="ECO:0000313" key="6">
    <source>
        <dbReference type="Proteomes" id="UP000002605"/>
    </source>
</evidence>
<dbReference type="VEuPathDB" id="FungiDB:CD36_04080"/>
<feature type="domain" description="C2H2-type" evidence="3">
    <location>
        <begin position="448"/>
        <end position="484"/>
    </location>
</feature>